<protein>
    <recommendedName>
        <fullName evidence="8">Phosphoribosylformylglycinamidine synthase subunit PurQ</fullName>
        <shortName evidence="8">FGAM synthase</shortName>
        <ecNumber evidence="8">6.3.5.3</ecNumber>
    </recommendedName>
    <alternativeName>
        <fullName evidence="8">Formylglycinamide ribonucleotide amidotransferase subunit I</fullName>
        <shortName evidence="8">FGAR amidotransferase I</shortName>
        <shortName evidence="8">FGAR-AT I</shortName>
    </alternativeName>
    <alternativeName>
        <fullName evidence="8">Glutaminase PurQ</fullName>
        <ecNumber evidence="8">3.5.1.2</ecNumber>
    </alternativeName>
    <alternativeName>
        <fullName evidence="8">Phosphoribosylformylglycinamidine synthase subunit I</fullName>
    </alternativeName>
</protein>
<comment type="subunit">
    <text evidence="8">Part of the FGAM synthase complex composed of 1 PurL, 1 PurQ and 2 PurS subunits.</text>
</comment>
<comment type="pathway">
    <text evidence="8">Purine metabolism; IMP biosynthesis via de novo pathway; 5-amino-1-(5-phospho-D-ribosyl)imidazole from N(2)-formyl-N(1)-(5-phospho-D-ribosyl)glycinamide: step 1/2.</text>
</comment>
<dbReference type="PANTHER" id="PTHR47552:SF1">
    <property type="entry name" value="PHOSPHORIBOSYLFORMYLGLYCINAMIDINE SYNTHASE SUBUNIT PURQ"/>
    <property type="match status" value="1"/>
</dbReference>
<dbReference type="NCBIfam" id="TIGR01737">
    <property type="entry name" value="FGAM_synth_I"/>
    <property type="match status" value="1"/>
</dbReference>
<dbReference type="NCBIfam" id="NF002957">
    <property type="entry name" value="PRK03619.1"/>
    <property type="match status" value="1"/>
</dbReference>
<evidence type="ECO:0000256" key="5">
    <source>
        <dbReference type="ARBA" id="ARBA00022801"/>
    </source>
</evidence>
<dbReference type="SUPFAM" id="SSF52317">
    <property type="entry name" value="Class I glutamine amidotransferase-like"/>
    <property type="match status" value="1"/>
</dbReference>
<name>A0ABD4TJI2_9EURY</name>
<dbReference type="Pfam" id="PF13507">
    <property type="entry name" value="GATase_5"/>
    <property type="match status" value="1"/>
</dbReference>
<keyword evidence="3 8" id="KW-0547">Nucleotide-binding</keyword>
<dbReference type="RefSeq" id="WP_255332568.1">
    <property type="nucleotide sequence ID" value="NZ_VOTZ01000011.1"/>
</dbReference>
<evidence type="ECO:0000256" key="8">
    <source>
        <dbReference type="HAMAP-Rule" id="MF_00421"/>
    </source>
</evidence>
<dbReference type="PROSITE" id="PS51273">
    <property type="entry name" value="GATASE_TYPE_1"/>
    <property type="match status" value="1"/>
</dbReference>
<comment type="subcellular location">
    <subcellularLocation>
        <location evidence="8">Cytoplasm</location>
    </subcellularLocation>
</comment>
<dbReference type="CDD" id="cd01740">
    <property type="entry name" value="GATase1_FGAR_AT"/>
    <property type="match status" value="1"/>
</dbReference>
<evidence type="ECO:0000256" key="4">
    <source>
        <dbReference type="ARBA" id="ARBA00022755"/>
    </source>
</evidence>
<evidence type="ECO:0000313" key="10">
    <source>
        <dbReference type="Proteomes" id="UP001524383"/>
    </source>
</evidence>
<dbReference type="Proteomes" id="UP001524383">
    <property type="component" value="Unassembled WGS sequence"/>
</dbReference>
<dbReference type="InterPro" id="IPR010075">
    <property type="entry name" value="PRibForGlyAmidine_synth_PurQ"/>
</dbReference>
<evidence type="ECO:0000256" key="7">
    <source>
        <dbReference type="ARBA" id="ARBA00022962"/>
    </source>
</evidence>
<dbReference type="PIRSF" id="PIRSF001586">
    <property type="entry name" value="FGAM_synth_I"/>
    <property type="match status" value="1"/>
</dbReference>
<dbReference type="SMART" id="SM01211">
    <property type="entry name" value="GATase_5"/>
    <property type="match status" value="1"/>
</dbReference>
<dbReference type="PANTHER" id="PTHR47552">
    <property type="entry name" value="PHOSPHORIBOSYLFORMYLGLYCINAMIDINE SYNTHASE SUBUNIT PURQ"/>
    <property type="match status" value="1"/>
</dbReference>
<feature type="active site" evidence="8">
    <location>
        <position position="205"/>
    </location>
</feature>
<dbReference type="EC" id="3.5.1.2" evidence="8"/>
<dbReference type="EC" id="6.3.5.3" evidence="8"/>
<dbReference type="GO" id="GO:0004359">
    <property type="term" value="F:glutaminase activity"/>
    <property type="evidence" value="ECO:0007669"/>
    <property type="project" value="UniProtKB-EC"/>
</dbReference>
<evidence type="ECO:0000256" key="1">
    <source>
        <dbReference type="ARBA" id="ARBA00022490"/>
    </source>
</evidence>
<dbReference type="GO" id="GO:0006189">
    <property type="term" value="P:'de novo' IMP biosynthetic process"/>
    <property type="evidence" value="ECO:0007669"/>
    <property type="project" value="UniProtKB-UniRule"/>
</dbReference>
<comment type="catalytic activity">
    <reaction evidence="8">
        <text>N(2)-formyl-N(1)-(5-phospho-beta-D-ribosyl)glycinamide + L-glutamine + ATP + H2O = 2-formamido-N(1)-(5-O-phospho-beta-D-ribosyl)acetamidine + L-glutamate + ADP + phosphate + H(+)</text>
        <dbReference type="Rhea" id="RHEA:17129"/>
        <dbReference type="ChEBI" id="CHEBI:15377"/>
        <dbReference type="ChEBI" id="CHEBI:15378"/>
        <dbReference type="ChEBI" id="CHEBI:29985"/>
        <dbReference type="ChEBI" id="CHEBI:30616"/>
        <dbReference type="ChEBI" id="CHEBI:43474"/>
        <dbReference type="ChEBI" id="CHEBI:58359"/>
        <dbReference type="ChEBI" id="CHEBI:147286"/>
        <dbReference type="ChEBI" id="CHEBI:147287"/>
        <dbReference type="ChEBI" id="CHEBI:456216"/>
        <dbReference type="EC" id="6.3.5.3"/>
    </reaction>
</comment>
<comment type="caution">
    <text evidence="9">The sequence shown here is derived from an EMBL/GenBank/DDBJ whole genome shotgun (WGS) entry which is preliminary data.</text>
</comment>
<keyword evidence="10" id="KW-1185">Reference proteome</keyword>
<dbReference type="InterPro" id="IPR029062">
    <property type="entry name" value="Class_I_gatase-like"/>
</dbReference>
<accession>A0ABD4TJI2</accession>
<comment type="catalytic activity">
    <reaction evidence="8">
        <text>L-glutamine + H2O = L-glutamate + NH4(+)</text>
        <dbReference type="Rhea" id="RHEA:15889"/>
        <dbReference type="ChEBI" id="CHEBI:15377"/>
        <dbReference type="ChEBI" id="CHEBI:28938"/>
        <dbReference type="ChEBI" id="CHEBI:29985"/>
        <dbReference type="ChEBI" id="CHEBI:58359"/>
        <dbReference type="EC" id="3.5.1.2"/>
    </reaction>
</comment>
<keyword evidence="5 8" id="KW-0378">Hydrolase</keyword>
<evidence type="ECO:0000256" key="3">
    <source>
        <dbReference type="ARBA" id="ARBA00022741"/>
    </source>
</evidence>
<evidence type="ECO:0000256" key="6">
    <source>
        <dbReference type="ARBA" id="ARBA00022840"/>
    </source>
</evidence>
<feature type="active site" evidence="8">
    <location>
        <position position="203"/>
    </location>
</feature>
<proteinExistence type="inferred from homology"/>
<dbReference type="GO" id="GO:0005524">
    <property type="term" value="F:ATP binding"/>
    <property type="evidence" value="ECO:0007669"/>
    <property type="project" value="UniProtKB-KW"/>
</dbReference>
<reference evidence="9 10" key="1">
    <citation type="submission" date="2019-08" db="EMBL/GenBank/DDBJ databases">
        <authorList>
            <person name="Chen S.-C."/>
            <person name="Lai M.-C."/>
            <person name="You Y.-T."/>
        </authorList>
    </citation>
    <scope>NUCLEOTIDE SEQUENCE [LARGE SCALE GENOMIC DNA]</scope>
    <source>
        <strain evidence="9 10">P2F9704a</strain>
    </source>
</reference>
<feature type="active site" description="Nucleophile" evidence="8">
    <location>
        <position position="86"/>
    </location>
</feature>
<evidence type="ECO:0000313" key="9">
    <source>
        <dbReference type="EMBL" id="MCQ1538616.1"/>
    </source>
</evidence>
<keyword evidence="6 8" id="KW-0067">ATP-binding</keyword>
<dbReference type="GO" id="GO:0005737">
    <property type="term" value="C:cytoplasm"/>
    <property type="evidence" value="ECO:0007669"/>
    <property type="project" value="UniProtKB-SubCell"/>
</dbReference>
<organism evidence="9 10">
    <name type="scientific">Methanocalculus taiwanensis</name>
    <dbReference type="NCBI Taxonomy" id="106207"/>
    <lineage>
        <taxon>Archaea</taxon>
        <taxon>Methanobacteriati</taxon>
        <taxon>Methanobacteriota</taxon>
        <taxon>Stenosarchaea group</taxon>
        <taxon>Methanomicrobia</taxon>
        <taxon>Methanomicrobiales</taxon>
        <taxon>Methanocalculaceae</taxon>
        <taxon>Methanocalculus</taxon>
    </lineage>
</organism>
<sequence length="231" mass="25101">MRTAVIQFGGSNCDRDVVHVIEEVCGADADLVWYKDGLNRSYDAIILPGGFSYGDYLRAGAIAARTPIMGDVIRAAGKGTLVLGICNGAQIAAESGLIPGVFTINAYPKFLCRPAYLRVENTTSPFTRLYSEGEVVMFPIAHKEGRYIIPADELARLEKEKRIAFRFCDESGNVTWTANPNGATGNITGVLSEKENVLVMMPHPERAAEEILGSADGKKIFDSMIAYVEES</sequence>
<keyword evidence="4 8" id="KW-0658">Purine biosynthesis</keyword>
<dbReference type="HAMAP" id="MF_00421">
    <property type="entry name" value="PurQ"/>
    <property type="match status" value="1"/>
</dbReference>
<keyword evidence="7 8" id="KW-0315">Glutamine amidotransferase</keyword>
<dbReference type="AlphaFoldDB" id="A0ABD4TJI2"/>
<keyword evidence="1 8" id="KW-0963">Cytoplasm</keyword>
<comment type="function">
    <text evidence="8">Part of the phosphoribosylformylglycinamidine synthase complex involved in the purines biosynthetic pathway. Catalyzes the ATP-dependent conversion of formylglycinamide ribonucleotide (FGAR) and glutamine to yield formylglycinamidine ribonucleotide (FGAM) and glutamate. The FGAM synthase complex is composed of three subunits. PurQ produces an ammonia molecule by converting glutamine to glutamate. PurL transfers the ammonia molecule to FGAR to form FGAM in an ATP-dependent manner. PurS interacts with PurQ and PurL and is thought to assist in the transfer of the ammonia molecule from PurQ to PurL.</text>
</comment>
<dbReference type="Gene3D" id="3.40.50.880">
    <property type="match status" value="1"/>
</dbReference>
<dbReference type="GO" id="GO:0004642">
    <property type="term" value="F:phosphoribosylformylglycinamidine synthase activity"/>
    <property type="evidence" value="ECO:0007669"/>
    <property type="project" value="UniProtKB-UniRule"/>
</dbReference>
<gene>
    <name evidence="8 9" type="primary">purQ</name>
    <name evidence="9" type="ORF">FTO68_06410</name>
</gene>
<dbReference type="EMBL" id="VOTZ01000011">
    <property type="protein sequence ID" value="MCQ1538616.1"/>
    <property type="molecule type" value="Genomic_DNA"/>
</dbReference>
<evidence type="ECO:0000256" key="2">
    <source>
        <dbReference type="ARBA" id="ARBA00022598"/>
    </source>
</evidence>
<keyword evidence="2 8" id="KW-0436">Ligase</keyword>